<gene>
    <name evidence="1" type="ordered locus">Sterm_1657</name>
</gene>
<dbReference type="AlphaFoldDB" id="D1AID1"/>
<evidence type="ECO:0000313" key="1">
    <source>
        <dbReference type="EMBL" id="ACZ08515.1"/>
    </source>
</evidence>
<reference evidence="1 2" key="2">
    <citation type="journal article" date="2010" name="Stand. Genomic Sci.">
        <title>Complete genome sequence of Sebaldella termitidis type strain (NCTC 11300).</title>
        <authorList>
            <person name="Harmon-Smith M."/>
            <person name="Celia L."/>
            <person name="Chertkov O."/>
            <person name="Lapidus A."/>
            <person name="Copeland A."/>
            <person name="Glavina Del Rio T."/>
            <person name="Nolan M."/>
            <person name="Lucas S."/>
            <person name="Tice H."/>
            <person name="Cheng J.F."/>
            <person name="Han C."/>
            <person name="Detter J.C."/>
            <person name="Bruce D."/>
            <person name="Goodwin L."/>
            <person name="Pitluck S."/>
            <person name="Pati A."/>
            <person name="Liolios K."/>
            <person name="Ivanova N."/>
            <person name="Mavromatis K."/>
            <person name="Mikhailova N."/>
            <person name="Chen A."/>
            <person name="Palaniappan K."/>
            <person name="Land M."/>
            <person name="Hauser L."/>
            <person name="Chang Y.J."/>
            <person name="Jeffries C.D."/>
            <person name="Brettin T."/>
            <person name="Goker M."/>
            <person name="Beck B."/>
            <person name="Bristow J."/>
            <person name="Eisen J.A."/>
            <person name="Markowitz V."/>
            <person name="Hugenholtz P."/>
            <person name="Kyrpides N.C."/>
            <person name="Klenk H.P."/>
            <person name="Chen F."/>
        </authorList>
    </citation>
    <scope>NUCLEOTIDE SEQUENCE [LARGE SCALE GENOMIC DNA]</scope>
    <source>
        <strain evidence="2">ATCC 33386 / NCTC 11300</strain>
    </source>
</reference>
<name>D1AID1_SEBTE</name>
<protein>
    <submittedName>
        <fullName evidence="1">Uncharacterized protein</fullName>
    </submittedName>
</protein>
<dbReference type="eggNOG" id="ENOG5033P2D">
    <property type="taxonomic scope" value="Bacteria"/>
</dbReference>
<dbReference type="KEGG" id="str:Sterm_1657"/>
<dbReference type="HOGENOM" id="CLU_1365397_0_0_0"/>
<organism evidence="1 2">
    <name type="scientific">Sebaldella termitidis (strain ATCC 33386 / NCTC 11300)</name>
    <dbReference type="NCBI Taxonomy" id="526218"/>
    <lineage>
        <taxon>Bacteria</taxon>
        <taxon>Fusobacteriati</taxon>
        <taxon>Fusobacteriota</taxon>
        <taxon>Fusobacteriia</taxon>
        <taxon>Fusobacteriales</taxon>
        <taxon>Leptotrichiaceae</taxon>
        <taxon>Sebaldella</taxon>
    </lineage>
</organism>
<dbReference type="STRING" id="526218.Sterm_1657"/>
<dbReference type="Proteomes" id="UP000000845">
    <property type="component" value="Chromosome"/>
</dbReference>
<dbReference type="EMBL" id="CP001739">
    <property type="protein sequence ID" value="ACZ08515.1"/>
    <property type="molecule type" value="Genomic_DNA"/>
</dbReference>
<proteinExistence type="predicted"/>
<sequence length="200" mass="23300">MKLKISIFSSNTDGENQDGIILTFDEIISVKYKTRTAEYRNFANTDSEVRVRIKGRMLSVLKGSDDEPLFSGVSSALEEYKNNNFESSTEGLKKEYAGKLKFLNEKVFQGIEKFDTDNFYEHNKKNIADLTKWALDYKSSSEYKNIIMEINLGNEKTMDLLFENMYVENFEQEFDIEKGNGEFLLELKQKYYSGNKIRIE</sequence>
<keyword evidence="2" id="KW-1185">Reference proteome</keyword>
<accession>D1AID1</accession>
<evidence type="ECO:0000313" key="2">
    <source>
        <dbReference type="Proteomes" id="UP000000845"/>
    </source>
</evidence>
<reference evidence="2" key="1">
    <citation type="submission" date="2009-09" db="EMBL/GenBank/DDBJ databases">
        <title>The complete chromosome of Sebaldella termitidis ATCC 33386.</title>
        <authorList>
            <consortium name="US DOE Joint Genome Institute (JGI-PGF)"/>
            <person name="Lucas S."/>
            <person name="Copeland A."/>
            <person name="Lapidus A."/>
            <person name="Glavina del Rio T."/>
            <person name="Dalin E."/>
            <person name="Tice H."/>
            <person name="Bruce D."/>
            <person name="Goodwin L."/>
            <person name="Pitluck S."/>
            <person name="Kyrpides N."/>
            <person name="Mavromatis K."/>
            <person name="Ivanova N."/>
            <person name="Mikhailova N."/>
            <person name="Sims D."/>
            <person name="Meincke L."/>
            <person name="Brettin T."/>
            <person name="Detter J.C."/>
            <person name="Han C."/>
            <person name="Larimer F."/>
            <person name="Land M."/>
            <person name="Hauser L."/>
            <person name="Markowitz V."/>
            <person name="Cheng J.F."/>
            <person name="Hugenholtz P."/>
            <person name="Woyke T."/>
            <person name="Wu D."/>
            <person name="Eisen J.A."/>
        </authorList>
    </citation>
    <scope>NUCLEOTIDE SEQUENCE [LARGE SCALE GENOMIC DNA]</scope>
    <source>
        <strain evidence="2">ATCC 33386 / NCTC 11300</strain>
    </source>
</reference>
<dbReference type="RefSeq" id="WP_012861111.1">
    <property type="nucleotide sequence ID" value="NC_013517.1"/>
</dbReference>